<comment type="similarity">
    <text evidence="7 8">Belongs to the drug/metabolite transporter (DMT) superfamily. Small multidrug resistance (SMR) (TC 2.A.7.1) family.</text>
</comment>
<comment type="caution">
    <text evidence="10">The sequence shown here is derived from an EMBL/GenBank/DDBJ whole genome shotgun (WGS) entry which is preliminary data.</text>
</comment>
<dbReference type="RefSeq" id="WP_341413052.1">
    <property type="nucleotide sequence ID" value="NZ_JBBUTH010000011.1"/>
</dbReference>
<evidence type="ECO:0000256" key="6">
    <source>
        <dbReference type="ARBA" id="ARBA00023136"/>
    </source>
</evidence>
<name>A0ABU9CRX6_9BURK</name>
<feature type="transmembrane region" description="Helical" evidence="9">
    <location>
        <begin position="6"/>
        <end position="23"/>
    </location>
</feature>
<dbReference type="PANTHER" id="PTHR30561:SF1">
    <property type="entry name" value="MULTIDRUG TRANSPORTER EMRE"/>
    <property type="match status" value="1"/>
</dbReference>
<keyword evidence="11" id="KW-1185">Reference proteome</keyword>
<dbReference type="Gene3D" id="1.10.3730.20">
    <property type="match status" value="1"/>
</dbReference>
<feature type="transmembrane region" description="Helical" evidence="9">
    <location>
        <begin position="30"/>
        <end position="52"/>
    </location>
</feature>
<feature type="transmembrane region" description="Helical" evidence="9">
    <location>
        <begin position="87"/>
        <end position="105"/>
    </location>
</feature>
<dbReference type="InterPro" id="IPR045324">
    <property type="entry name" value="Small_multidrug_res"/>
</dbReference>
<evidence type="ECO:0000256" key="4">
    <source>
        <dbReference type="ARBA" id="ARBA00022692"/>
    </source>
</evidence>
<dbReference type="SUPFAM" id="SSF103481">
    <property type="entry name" value="Multidrug resistance efflux transporter EmrE"/>
    <property type="match status" value="1"/>
</dbReference>
<dbReference type="Proteomes" id="UP001365405">
    <property type="component" value="Unassembled WGS sequence"/>
</dbReference>
<keyword evidence="4 8" id="KW-0812">Transmembrane</keyword>
<keyword evidence="2" id="KW-0813">Transport</keyword>
<comment type="subcellular location">
    <subcellularLocation>
        <location evidence="1 8">Cell membrane</location>
        <topology evidence="1 8">Multi-pass membrane protein</topology>
    </subcellularLocation>
</comment>
<keyword evidence="5 9" id="KW-1133">Transmembrane helix</keyword>
<evidence type="ECO:0000256" key="5">
    <source>
        <dbReference type="ARBA" id="ARBA00022989"/>
    </source>
</evidence>
<gene>
    <name evidence="10" type="ORF">AACH10_23855</name>
</gene>
<sequence length="111" mass="12167">MLDWLILFAAIVAEVMAITAMKLTDGFKKIWPWAVVMALCFASSLYLMSLTLDTIPVGIVYATWTGSGLVLITLVSQVFFRQTMDRPARLGIGLILGGVIVLQTFSNSVPR</sequence>
<evidence type="ECO:0000313" key="11">
    <source>
        <dbReference type="Proteomes" id="UP001365405"/>
    </source>
</evidence>
<dbReference type="PANTHER" id="PTHR30561">
    <property type="entry name" value="SMR FAMILY PROTON-DEPENDENT DRUG EFFLUX TRANSPORTER SUGE"/>
    <property type="match status" value="1"/>
</dbReference>
<evidence type="ECO:0000256" key="3">
    <source>
        <dbReference type="ARBA" id="ARBA00022475"/>
    </source>
</evidence>
<reference evidence="10 11" key="1">
    <citation type="submission" date="2024-04" db="EMBL/GenBank/DDBJ databases">
        <title>Novel species of the genus Ideonella isolated from streams.</title>
        <authorList>
            <person name="Lu H."/>
        </authorList>
    </citation>
    <scope>NUCLEOTIDE SEQUENCE [LARGE SCALE GENOMIC DNA]</scope>
    <source>
        <strain evidence="10 11">DXS22W</strain>
    </source>
</reference>
<keyword evidence="3" id="KW-1003">Cell membrane</keyword>
<evidence type="ECO:0000256" key="9">
    <source>
        <dbReference type="SAM" id="Phobius"/>
    </source>
</evidence>
<evidence type="ECO:0000256" key="2">
    <source>
        <dbReference type="ARBA" id="ARBA00022448"/>
    </source>
</evidence>
<accession>A0ABU9CRX6</accession>
<dbReference type="InterPro" id="IPR037185">
    <property type="entry name" value="EmrE-like"/>
</dbReference>
<dbReference type="Pfam" id="PF00893">
    <property type="entry name" value="Multi_Drug_Res"/>
    <property type="match status" value="1"/>
</dbReference>
<evidence type="ECO:0000313" key="10">
    <source>
        <dbReference type="EMBL" id="MEK8053312.1"/>
    </source>
</evidence>
<proteinExistence type="inferred from homology"/>
<dbReference type="InterPro" id="IPR000390">
    <property type="entry name" value="Small_drug/metabolite_transptr"/>
</dbReference>
<keyword evidence="6 9" id="KW-0472">Membrane</keyword>
<feature type="transmembrane region" description="Helical" evidence="9">
    <location>
        <begin position="58"/>
        <end position="80"/>
    </location>
</feature>
<evidence type="ECO:0000256" key="7">
    <source>
        <dbReference type="ARBA" id="ARBA00038032"/>
    </source>
</evidence>
<evidence type="ECO:0000256" key="1">
    <source>
        <dbReference type="ARBA" id="ARBA00004651"/>
    </source>
</evidence>
<organism evidence="10 11">
    <name type="scientific">Pseudaquabacterium inlustre</name>
    <dbReference type="NCBI Taxonomy" id="2984192"/>
    <lineage>
        <taxon>Bacteria</taxon>
        <taxon>Pseudomonadati</taxon>
        <taxon>Pseudomonadota</taxon>
        <taxon>Betaproteobacteria</taxon>
        <taxon>Burkholderiales</taxon>
        <taxon>Sphaerotilaceae</taxon>
        <taxon>Pseudaquabacterium</taxon>
    </lineage>
</organism>
<dbReference type="EMBL" id="JBBUTH010000011">
    <property type="protein sequence ID" value="MEK8053312.1"/>
    <property type="molecule type" value="Genomic_DNA"/>
</dbReference>
<evidence type="ECO:0000256" key="8">
    <source>
        <dbReference type="RuleBase" id="RU003942"/>
    </source>
</evidence>
<protein>
    <submittedName>
        <fullName evidence="10">Multidrug efflux SMR transporter</fullName>
    </submittedName>
</protein>